<accession>A0ACB7Y676</accession>
<comment type="caution">
    <text evidence="1">The sequence shown here is derived from an EMBL/GenBank/DDBJ whole genome shotgun (WGS) entry which is preliminary data.</text>
</comment>
<name>A0ACB7Y676_9ERIC</name>
<evidence type="ECO:0000313" key="2">
    <source>
        <dbReference type="Proteomes" id="UP000828048"/>
    </source>
</evidence>
<protein>
    <submittedName>
        <fullName evidence="1">Uncharacterized protein</fullName>
    </submittedName>
</protein>
<organism evidence="1 2">
    <name type="scientific">Vaccinium darrowii</name>
    <dbReference type="NCBI Taxonomy" id="229202"/>
    <lineage>
        <taxon>Eukaryota</taxon>
        <taxon>Viridiplantae</taxon>
        <taxon>Streptophyta</taxon>
        <taxon>Embryophyta</taxon>
        <taxon>Tracheophyta</taxon>
        <taxon>Spermatophyta</taxon>
        <taxon>Magnoliopsida</taxon>
        <taxon>eudicotyledons</taxon>
        <taxon>Gunneridae</taxon>
        <taxon>Pentapetalae</taxon>
        <taxon>asterids</taxon>
        <taxon>Ericales</taxon>
        <taxon>Ericaceae</taxon>
        <taxon>Vaccinioideae</taxon>
        <taxon>Vaccinieae</taxon>
        <taxon>Vaccinium</taxon>
    </lineage>
</organism>
<keyword evidence="2" id="KW-1185">Reference proteome</keyword>
<dbReference type="Proteomes" id="UP000828048">
    <property type="component" value="Chromosome 7"/>
</dbReference>
<reference evidence="1 2" key="1">
    <citation type="journal article" date="2021" name="Hortic Res">
        <title>High-quality reference genome and annotation aids understanding of berry development for evergreen blueberry (Vaccinium darrowii).</title>
        <authorList>
            <person name="Yu J."/>
            <person name="Hulse-Kemp A.M."/>
            <person name="Babiker E."/>
            <person name="Staton M."/>
        </authorList>
    </citation>
    <scope>NUCLEOTIDE SEQUENCE [LARGE SCALE GENOMIC DNA]</scope>
    <source>
        <strain evidence="2">cv. NJ 8807/NJ 8810</strain>
        <tissue evidence="1">Young leaf</tissue>
    </source>
</reference>
<proteinExistence type="predicted"/>
<dbReference type="EMBL" id="CM037157">
    <property type="protein sequence ID" value="KAH7848617.1"/>
    <property type="molecule type" value="Genomic_DNA"/>
</dbReference>
<evidence type="ECO:0000313" key="1">
    <source>
        <dbReference type="EMBL" id="KAH7848617.1"/>
    </source>
</evidence>
<gene>
    <name evidence="1" type="ORF">Vadar_005171</name>
</gene>
<sequence length="598" mass="67780">MSHPLLHLLFCFLLLLPFSSVAQTNGTVDIGSSITATVKADTPWLSPSQDFAFGFKQLQDNNLFLLSIWYYKIPDQTIVWYASNSNGGVLASPGSKVEMTADKGLVLTDPQGQELWNSGSVVDRVAYGFMNDTGNFVLVGGGSVDIWQSFDYPTDTMLPTQIMETDGVLYSRQTQMNFSWGRFQLRLLEDGNLVLNTRDLSTNFAYDAYYWSNTYDGINFTNRGYRVIFYETGYMYVLTRSNQRKILAPSLVPSGDYYHRVTLDFDGVLTQYYHPKTENGNPKNWTVFWTHPDNICVDIVGKQGRGACRYNSICTIDDNRRPVCSCPEGFSLLDPKDKYGDCKPSYTPSCEEDDHKSSNSDLYDLSVLIDTDWPTSDYELLQPSSEQMCRNSCLQDCFCAVAILRNDSCWKKKLPLSNGRKDSIVNGKAFMKFRKGNLPPPTTDPRFPLRDIKKNDRTLIIVGSVLLGSSLFVNVALISAFCLGFFLVYRKKILKNRDGLGAAETNLRWEFETEGEDRAILTDWVCDCFLKDRLVALVEDDSEALNDWRNVQRFLMVGIWCIQEDPSQRPTMRKVTQMLEGVVEVAMPPSPSQFSFLS</sequence>